<dbReference type="OrthoDB" id="4907at2157"/>
<dbReference type="NCBIfam" id="TIGR01181">
    <property type="entry name" value="dTDP_gluc_dehyt"/>
    <property type="match status" value="1"/>
</dbReference>
<proteinExistence type="predicted"/>
<evidence type="ECO:0000256" key="3">
    <source>
        <dbReference type="ARBA" id="ARBA00023239"/>
    </source>
</evidence>
<dbReference type="GO" id="GO:0008460">
    <property type="term" value="F:dTDP-glucose 4,6-dehydratase activity"/>
    <property type="evidence" value="ECO:0007669"/>
    <property type="project" value="InterPro"/>
</dbReference>
<evidence type="ECO:0000259" key="4">
    <source>
        <dbReference type="Pfam" id="PF16363"/>
    </source>
</evidence>
<keyword evidence="5" id="KW-0167">Capsid protein</keyword>
<evidence type="ECO:0000256" key="2">
    <source>
        <dbReference type="ARBA" id="ARBA00023027"/>
    </source>
</evidence>
<gene>
    <name evidence="5" type="ORF">CM19_00220</name>
</gene>
<dbReference type="Gene3D" id="3.40.50.720">
    <property type="entry name" value="NAD(P)-binding Rossmann-like Domain"/>
    <property type="match status" value="1"/>
</dbReference>
<keyword evidence="3" id="KW-0456">Lyase</keyword>
<dbReference type="Pfam" id="PF16363">
    <property type="entry name" value="GDP_Man_Dehyd"/>
    <property type="match status" value="1"/>
</dbReference>
<sequence length="330" mass="37512">MINTLLVTGGLGFIGSNFVRLFHDRYKIIILDKYSYGSNPDNLKGINDYVLYKGDINDTKLVLKILKEHNVDAIINFAAESHVDRSISSPLSFIESNTQGVVSLLEAIRTYEGSVRMLHVGTDEEYGEIYEGSFNENSPLNPSSPYSASKASATLFVKAYSRTYGINAVITRSSNNYGPYQFPEKLIPKTIIRASLNLPIPIYGNGNNVRDWIYVSENCEAINLVLNKGRKGEIYNISARQELTNLQVIKKVLEVMGKSDELLKFVDDRPGHDFRYSITNEKIVNLGWRPSIAFEQGIKLTVDWYLSHEDWWKPLIADKVISETPWKERW</sequence>
<organism evidence="5 6">
    <name type="scientific">Candidatus Acidianus copahuensis</name>
    <dbReference type="NCBI Taxonomy" id="1160895"/>
    <lineage>
        <taxon>Archaea</taxon>
        <taxon>Thermoproteota</taxon>
        <taxon>Thermoprotei</taxon>
        <taxon>Sulfolobales</taxon>
        <taxon>Sulfolobaceae</taxon>
        <taxon>Acidianus</taxon>
    </lineage>
</organism>
<comment type="caution">
    <text evidence="5">The sequence shown here is derived from an EMBL/GenBank/DDBJ whole genome shotgun (WGS) entry which is preliminary data.</text>
</comment>
<dbReference type="AlphaFoldDB" id="A0A031LUH6"/>
<dbReference type="GO" id="GO:0009225">
    <property type="term" value="P:nucleotide-sugar metabolic process"/>
    <property type="evidence" value="ECO:0007669"/>
    <property type="project" value="InterPro"/>
</dbReference>
<name>A0A031LUH6_9CREN</name>
<dbReference type="InterPro" id="IPR016040">
    <property type="entry name" value="NAD(P)-bd_dom"/>
</dbReference>
<evidence type="ECO:0000313" key="5">
    <source>
        <dbReference type="EMBL" id="EZQ12032.1"/>
    </source>
</evidence>
<comment type="cofactor">
    <cofactor evidence="1">
        <name>NAD(+)</name>
        <dbReference type="ChEBI" id="CHEBI:57540"/>
    </cofactor>
</comment>
<dbReference type="CDD" id="cd05246">
    <property type="entry name" value="dTDP_GD_SDR_e"/>
    <property type="match status" value="1"/>
</dbReference>
<evidence type="ECO:0000256" key="1">
    <source>
        <dbReference type="ARBA" id="ARBA00001911"/>
    </source>
</evidence>
<dbReference type="PROSITE" id="PS00061">
    <property type="entry name" value="ADH_SHORT"/>
    <property type="match status" value="1"/>
</dbReference>
<dbReference type="SUPFAM" id="SSF51735">
    <property type="entry name" value="NAD(P)-binding Rossmann-fold domains"/>
    <property type="match status" value="1"/>
</dbReference>
<keyword evidence="6" id="KW-1185">Reference proteome</keyword>
<dbReference type="InterPro" id="IPR036291">
    <property type="entry name" value="NAD(P)-bd_dom_sf"/>
</dbReference>
<dbReference type="Proteomes" id="UP000024332">
    <property type="component" value="Unassembled WGS sequence"/>
</dbReference>
<dbReference type="PANTHER" id="PTHR43000">
    <property type="entry name" value="DTDP-D-GLUCOSE 4,6-DEHYDRATASE-RELATED"/>
    <property type="match status" value="1"/>
</dbReference>
<dbReference type="InterPro" id="IPR005888">
    <property type="entry name" value="dTDP_Gluc_deHydtase"/>
</dbReference>
<keyword evidence="2" id="KW-0520">NAD</keyword>
<dbReference type="RefSeq" id="WP_048098444.1">
    <property type="nucleotide sequence ID" value="NZ_JFZT01000005.1"/>
</dbReference>
<evidence type="ECO:0000313" key="6">
    <source>
        <dbReference type="Proteomes" id="UP000024332"/>
    </source>
</evidence>
<feature type="domain" description="NAD(P)-binding" evidence="4">
    <location>
        <begin position="6"/>
        <end position="299"/>
    </location>
</feature>
<protein>
    <submittedName>
        <fullName evidence="5">Spore coat protein</fullName>
    </submittedName>
</protein>
<accession>A0A031LUH6</accession>
<dbReference type="EMBL" id="JFZT01000005">
    <property type="protein sequence ID" value="EZQ12032.1"/>
    <property type="molecule type" value="Genomic_DNA"/>
</dbReference>
<dbReference type="InterPro" id="IPR020904">
    <property type="entry name" value="Sc_DH/Rdtase_CS"/>
</dbReference>
<keyword evidence="5" id="KW-0946">Virion</keyword>
<dbReference type="STRING" id="1160895.CM19_00220"/>
<reference evidence="5 6" key="1">
    <citation type="submission" date="2014-03" db="EMBL/GenBank/DDBJ databases">
        <title>Draft genome sequence of the novel thermoacidophilic archaea Acidianus copahuensis ALE1 strain, isolated from Copahue volcanic area in Neuquen Argentina.</title>
        <authorList>
            <person name="Urbieta M.S."/>
            <person name="Rascovan N."/>
            <person name="Castro C."/>
            <person name="Revale S."/>
            <person name="Giaveno M.A."/>
            <person name="Vazquez M.P."/>
            <person name="Donati E.R."/>
        </authorList>
    </citation>
    <scope>NUCLEOTIDE SEQUENCE [LARGE SCALE GENOMIC DNA]</scope>
    <source>
        <strain evidence="5 6">ALE1</strain>
    </source>
</reference>
<dbReference type="Gene3D" id="3.90.25.10">
    <property type="entry name" value="UDP-galactose 4-epimerase, domain 1"/>
    <property type="match status" value="1"/>
</dbReference>